<reference evidence="2 3" key="1">
    <citation type="submission" date="2019-04" db="EMBL/GenBank/DDBJ databases">
        <title>Flavobacterium sp. nov. isolated from construction timber.</title>
        <authorList>
            <person name="Lin S.-Y."/>
            <person name="Chang C.-T."/>
            <person name="Young C.-C."/>
        </authorList>
    </citation>
    <scope>NUCLEOTIDE SEQUENCE [LARGE SCALE GENOMIC DNA]</scope>
    <source>
        <strain evidence="2 3">CC-CTC003</strain>
    </source>
</reference>
<keyword evidence="3" id="KW-1185">Reference proteome</keyword>
<comment type="caution">
    <text evidence="2">The sequence shown here is derived from an EMBL/GenBank/DDBJ whole genome shotgun (WGS) entry which is preliminary data.</text>
</comment>
<evidence type="ECO:0000313" key="3">
    <source>
        <dbReference type="Proteomes" id="UP000307507"/>
    </source>
</evidence>
<dbReference type="AlphaFoldDB" id="A0A4S3ZUJ3"/>
<feature type="chain" id="PRO_5020698804" evidence="1">
    <location>
        <begin position="23"/>
        <end position="167"/>
    </location>
</feature>
<dbReference type="RefSeq" id="WP_136403422.1">
    <property type="nucleotide sequence ID" value="NZ_SSNZ01000005.1"/>
</dbReference>
<keyword evidence="1" id="KW-0732">Signal</keyword>
<evidence type="ECO:0000256" key="1">
    <source>
        <dbReference type="SAM" id="SignalP"/>
    </source>
</evidence>
<dbReference type="PROSITE" id="PS51257">
    <property type="entry name" value="PROKAR_LIPOPROTEIN"/>
    <property type="match status" value="1"/>
</dbReference>
<organism evidence="2 3">
    <name type="scientific">Flavobacterium supellecticarium</name>
    <dbReference type="NCBI Taxonomy" id="2565924"/>
    <lineage>
        <taxon>Bacteria</taxon>
        <taxon>Pseudomonadati</taxon>
        <taxon>Bacteroidota</taxon>
        <taxon>Flavobacteriia</taxon>
        <taxon>Flavobacteriales</taxon>
        <taxon>Flavobacteriaceae</taxon>
        <taxon>Flavobacterium</taxon>
    </lineage>
</organism>
<proteinExistence type="predicted"/>
<dbReference type="Proteomes" id="UP000307507">
    <property type="component" value="Unassembled WGS sequence"/>
</dbReference>
<dbReference type="InterPro" id="IPR027829">
    <property type="entry name" value="DUF4625"/>
</dbReference>
<protein>
    <submittedName>
        <fullName evidence="2">DUF4625 domain-containing protein</fullName>
    </submittedName>
</protein>
<dbReference type="EMBL" id="SSNZ01000005">
    <property type="protein sequence ID" value="THF49414.1"/>
    <property type="molecule type" value="Genomic_DNA"/>
</dbReference>
<gene>
    <name evidence="2" type="ORF">E6C50_11725</name>
</gene>
<accession>A0A4S3ZUJ3</accession>
<sequence>MKNIKYLYAFATIAALSFTSCSSDSNDQDTEKPVITITEPVLDEGFTPGTEIHLEGVLTDNVELASYKVEVHSAEDGHTHGKMAGAEAASYFHYEQTFPIEAGLRIKEFHHHIEIPALDASGQPFTDGHYHLGVFCLDKAGNQQQVFLEIYIGADGGDHGHDHKSIN</sequence>
<dbReference type="Pfam" id="PF15418">
    <property type="entry name" value="DUF4625"/>
    <property type="match status" value="1"/>
</dbReference>
<evidence type="ECO:0000313" key="2">
    <source>
        <dbReference type="EMBL" id="THF49414.1"/>
    </source>
</evidence>
<feature type="signal peptide" evidence="1">
    <location>
        <begin position="1"/>
        <end position="22"/>
    </location>
</feature>
<dbReference type="OrthoDB" id="670730at2"/>
<name>A0A4S3ZUJ3_9FLAO</name>